<dbReference type="EMBL" id="AP009351">
    <property type="protein sequence ID" value="BAF68078.1"/>
    <property type="molecule type" value="Genomic_DNA"/>
</dbReference>
<dbReference type="KEGG" id="sae:NWMN_1806"/>
<dbReference type="RefSeq" id="WP_000371250.1">
    <property type="nucleotide sequence ID" value="NC_009641.1"/>
</dbReference>
<dbReference type="HOGENOM" id="CLU_086036_0_0_9"/>
<dbReference type="AlphaFoldDB" id="A0A0H3KFS4"/>
<sequence>MDPILGKGIDKIIEGASKGPVETFSKTWELVFGKFHLYVDKVIYQREVEFEKFKEQFKKEISSVPENNLQEPQFSLLGPALEASKFYISEKTLSNMFAKLIASSMDDRKNSLTHHSFVEIIKQLSPNDAILLKHLKNHEVHPAVKYRAVLNPKNDGMNISDTLIKDSPLDIESTEISINNLVRLGVLNETFDMSYLTKKGIYNKFYAPQFLNHFNKIIEKQRFVSGLEFVKRMLKSGHNLETISKLSGIEFEVLKLHYSPWVIDIKKGSISLSAYGKAFVKTCIN</sequence>
<organism evidence="2 4">
    <name type="scientific">Staphylococcus aureus (strain Newman)</name>
    <dbReference type="NCBI Taxonomy" id="426430"/>
    <lineage>
        <taxon>Bacteria</taxon>
        <taxon>Bacillati</taxon>
        <taxon>Bacillota</taxon>
        <taxon>Bacilli</taxon>
        <taxon>Bacillales</taxon>
        <taxon>Staphylococcaceae</taxon>
        <taxon>Staphylococcus</taxon>
    </lineage>
</organism>
<dbReference type="KEGG" id="sae:NWMN_0274"/>
<dbReference type="EMBL" id="AP009351">
    <property type="protein sequence ID" value="BAF66546.1"/>
    <property type="molecule type" value="Genomic_DNA"/>
</dbReference>
<evidence type="ECO:0000313" key="4">
    <source>
        <dbReference type="Proteomes" id="UP000006386"/>
    </source>
</evidence>
<dbReference type="KEGG" id="sae:NWMN_1002"/>
<dbReference type="Gene3D" id="3.30.110.190">
    <property type="match status" value="1"/>
</dbReference>
<reference evidence="2 4" key="1">
    <citation type="journal article" date="2008" name="J. Bacteriol.">
        <title>Genome sequence of Staphylococcus aureus strain Newman and comparative analysis of staphylococcal genomes: polymorphism and evolution of two major pathogenicity islands.</title>
        <authorList>
            <person name="Baba T."/>
            <person name="Bae T."/>
            <person name="Schneewind O."/>
            <person name="Takeuchi F."/>
            <person name="Hiramatsu K."/>
        </authorList>
    </citation>
    <scope>NUCLEOTIDE SEQUENCE [LARGE SCALE GENOMIC DNA]</scope>
    <source>
        <strain evidence="2 4">Newman</strain>
    </source>
</reference>
<evidence type="ECO:0000313" key="1">
    <source>
        <dbReference type="EMBL" id="BAF66546.1"/>
    </source>
</evidence>
<evidence type="ECO:0000313" key="3">
    <source>
        <dbReference type="EMBL" id="BAF68078.1"/>
    </source>
</evidence>
<name>A0A0H3KFS4_STAAE</name>
<dbReference type="EMBL" id="AP009351">
    <property type="protein sequence ID" value="BAF67274.1"/>
    <property type="molecule type" value="Genomic_DNA"/>
</dbReference>
<protein>
    <recommendedName>
        <fullName evidence="5">DUF4393 domain-containing protein</fullName>
    </recommendedName>
</protein>
<dbReference type="Proteomes" id="UP000006386">
    <property type="component" value="Chromosome"/>
</dbReference>
<accession>A0A0H3KFS4</accession>
<evidence type="ECO:0008006" key="5">
    <source>
        <dbReference type="Google" id="ProtNLM"/>
    </source>
</evidence>
<dbReference type="Pfam" id="PF14337">
    <property type="entry name" value="Abi_alpha"/>
    <property type="match status" value="1"/>
</dbReference>
<dbReference type="InterPro" id="IPR025506">
    <property type="entry name" value="Abi_alpha"/>
</dbReference>
<proteinExistence type="predicted"/>
<evidence type="ECO:0000313" key="2">
    <source>
        <dbReference type="EMBL" id="BAF67274.1"/>
    </source>
</evidence>
<gene>
    <name evidence="1" type="ordered locus">NWMN_0274</name>
    <name evidence="2" type="ordered locus">NWMN_1002</name>
    <name evidence="3" type="ordered locus">NWMN_1806</name>
</gene>